<accession>A0A644WAA7</accession>
<dbReference type="InterPro" id="IPR025366">
    <property type="entry name" value="DUF4270"/>
</dbReference>
<evidence type="ECO:0000313" key="1">
    <source>
        <dbReference type="EMBL" id="MPM00447.1"/>
    </source>
</evidence>
<gene>
    <name evidence="1" type="ORF">SDC9_46671</name>
</gene>
<dbReference type="PROSITE" id="PS51257">
    <property type="entry name" value="PROKAR_LIPOPROTEIN"/>
    <property type="match status" value="1"/>
</dbReference>
<reference evidence="1" key="1">
    <citation type="submission" date="2019-08" db="EMBL/GenBank/DDBJ databases">
        <authorList>
            <person name="Kucharzyk K."/>
            <person name="Murdoch R.W."/>
            <person name="Higgins S."/>
            <person name="Loffler F."/>
        </authorList>
    </citation>
    <scope>NUCLEOTIDE SEQUENCE</scope>
</reference>
<evidence type="ECO:0008006" key="2">
    <source>
        <dbReference type="Google" id="ProtNLM"/>
    </source>
</evidence>
<comment type="caution">
    <text evidence="1">The sequence shown here is derived from an EMBL/GenBank/DDBJ whole genome shotgun (WGS) entry which is preliminary data.</text>
</comment>
<organism evidence="1">
    <name type="scientific">bioreactor metagenome</name>
    <dbReference type="NCBI Taxonomy" id="1076179"/>
    <lineage>
        <taxon>unclassified sequences</taxon>
        <taxon>metagenomes</taxon>
        <taxon>ecological metagenomes</taxon>
    </lineage>
</organism>
<sequence length="467" mass="52573">MKNRFLMLIASLLIFITSCNDSNITDMGSSIQPPGDEILVAADTFSIISSNYAVNSMFSRPDSFLLGTFYDQTYGTVHADIFAQVEYAKNHVYPSTTVPDSILLYIKYLKYFGDKHSPMLVNVYEMNKDTTFNYMTPYPTNLNPDLYVNKSAASALIGEKSFTAVDANGKDSTSVAIKLSNSFLQRFAGAPSDIYTDENKFLKFFKGLYITTEFGSASMLYVRQIDMIYYHHYTYTTKGINGQDSTVKVNVSVPFPANPRVRQVNRFLHPDKNNIINQLESKTEQIHHISSPANIYTRVSLPLKRMQEKLEGNSSRRLAINNAKLRVDINNLNEEDFPQPIPSNVLLIRESSLNRFFSKRELPTDSCAVLGSYAYEKDSETGEYNYYYTFDIAGLIAYEFKQAKTNNTTAPEKSDFLLVPVRLKTSGSGNNTTITEVAQQYLLNGVTICGGNHPKKPIKAQIVYSGF</sequence>
<protein>
    <recommendedName>
        <fullName evidence="2">DUF4270 domain-containing protein</fullName>
    </recommendedName>
</protein>
<proteinExistence type="predicted"/>
<dbReference type="AlphaFoldDB" id="A0A644WAA7"/>
<dbReference type="Pfam" id="PF14092">
    <property type="entry name" value="DUF4270"/>
    <property type="match status" value="1"/>
</dbReference>
<dbReference type="EMBL" id="VSSQ01000731">
    <property type="protein sequence ID" value="MPM00447.1"/>
    <property type="molecule type" value="Genomic_DNA"/>
</dbReference>
<name>A0A644WAA7_9ZZZZ</name>